<keyword evidence="3" id="KW-1185">Reference proteome</keyword>
<name>A0A813H5T7_POLGL</name>
<dbReference type="AlphaFoldDB" id="A0A813H5T7"/>
<accession>A0A813H5T7</accession>
<feature type="coiled-coil region" evidence="1">
    <location>
        <begin position="43"/>
        <end position="74"/>
    </location>
</feature>
<keyword evidence="1" id="KW-0175">Coiled coil</keyword>
<gene>
    <name evidence="2" type="ORF">PGLA1383_LOCUS48928</name>
</gene>
<dbReference type="Proteomes" id="UP000654075">
    <property type="component" value="Unassembled WGS sequence"/>
</dbReference>
<organism evidence="2 3">
    <name type="scientific">Polarella glacialis</name>
    <name type="common">Dinoflagellate</name>
    <dbReference type="NCBI Taxonomy" id="89957"/>
    <lineage>
        <taxon>Eukaryota</taxon>
        <taxon>Sar</taxon>
        <taxon>Alveolata</taxon>
        <taxon>Dinophyceae</taxon>
        <taxon>Suessiales</taxon>
        <taxon>Suessiaceae</taxon>
        <taxon>Polarella</taxon>
    </lineage>
</organism>
<reference evidence="2" key="1">
    <citation type="submission" date="2021-02" db="EMBL/GenBank/DDBJ databases">
        <authorList>
            <person name="Dougan E. K."/>
            <person name="Rhodes N."/>
            <person name="Thang M."/>
            <person name="Chan C."/>
        </authorList>
    </citation>
    <scope>NUCLEOTIDE SEQUENCE</scope>
</reference>
<protein>
    <submittedName>
        <fullName evidence="2">Uncharacterized protein</fullName>
    </submittedName>
</protein>
<dbReference type="OrthoDB" id="436622at2759"/>
<sequence>MAGNDMTWLSGDVRRKGPRIFKDNQEKLLVELGEEVGRTPAVFEQAQKNREANQKRLNEMLEETLRQIKKARAHKAQKAKHVMDTTKSYTAKFEHELMGSREALRRDMSEAFGLMTTSMEDLEQQMTDAEEALRQQTEHRKQHIEATLGPIRDEAQRLTLALAAESKSRRLQDEAREKLLADEIEAITGQIDTEKFHREQQITTFERWADAEQQQIAKRQYHLEKSVRDTVRDIRAEHHDQVKARIDNQAGIMESIASFVHKYRYQVDKDIALQRLAGSLHDAQMMSHTQGFADGTQFQPAGP</sequence>
<proteinExistence type="predicted"/>
<evidence type="ECO:0000313" key="3">
    <source>
        <dbReference type="Proteomes" id="UP000654075"/>
    </source>
</evidence>
<dbReference type="OMA" id="FEHELMG"/>
<evidence type="ECO:0000313" key="2">
    <source>
        <dbReference type="EMBL" id="CAE8633014.1"/>
    </source>
</evidence>
<dbReference type="EMBL" id="CAJNNV010030595">
    <property type="protein sequence ID" value="CAE8633014.1"/>
    <property type="molecule type" value="Genomic_DNA"/>
</dbReference>
<comment type="caution">
    <text evidence="2">The sequence shown here is derived from an EMBL/GenBank/DDBJ whole genome shotgun (WGS) entry which is preliminary data.</text>
</comment>
<evidence type="ECO:0000256" key="1">
    <source>
        <dbReference type="SAM" id="Coils"/>
    </source>
</evidence>